<sequence length="178" mass="19907">MSDLDFYAQFATRGEVAGVGIDSHPAEWEAKLGSDYLDDRVRGQMRRDYGLVELSFQEGEGRWLCFGISVQIHRLVWGDVSSVPAALRNEYGEFAPRVAFDELAARIASLGYRIEPDNDSTTTDIHRYRVAESGARVFVVADIDPYGYADVDEDDDPAGHRVGDVWSISLSPAWWSAR</sequence>
<organism evidence="1 2">
    <name type="scientific">Nocardia niwae</name>
    <dbReference type="NCBI Taxonomy" id="626084"/>
    <lineage>
        <taxon>Bacteria</taxon>
        <taxon>Bacillati</taxon>
        <taxon>Actinomycetota</taxon>
        <taxon>Actinomycetes</taxon>
        <taxon>Mycobacteriales</taxon>
        <taxon>Nocardiaceae</taxon>
        <taxon>Nocardia</taxon>
    </lineage>
</organism>
<comment type="caution">
    <text evidence="1">The sequence shown here is derived from an EMBL/GenBank/DDBJ whole genome shotgun (WGS) entry which is preliminary data.</text>
</comment>
<keyword evidence="2" id="KW-1185">Reference proteome</keyword>
<evidence type="ECO:0000313" key="1">
    <source>
        <dbReference type="EMBL" id="MEU2123546.1"/>
    </source>
</evidence>
<dbReference type="EMBL" id="JBEYBR010000041">
    <property type="protein sequence ID" value="MEU2123546.1"/>
    <property type="molecule type" value="Genomic_DNA"/>
</dbReference>
<name>A0ABV2XCC3_9NOCA</name>
<proteinExistence type="predicted"/>
<dbReference type="RefSeq" id="WP_357808837.1">
    <property type="nucleotide sequence ID" value="NZ_JBEYBM010000023.1"/>
</dbReference>
<accession>A0ABV2XCC3</accession>
<protein>
    <submittedName>
        <fullName evidence="1">Uncharacterized protein</fullName>
    </submittedName>
</protein>
<reference evidence="1 2" key="1">
    <citation type="submission" date="2024-06" db="EMBL/GenBank/DDBJ databases">
        <title>The Natural Products Discovery Center: Release of the First 8490 Sequenced Strains for Exploring Actinobacteria Biosynthetic Diversity.</title>
        <authorList>
            <person name="Kalkreuter E."/>
            <person name="Kautsar S.A."/>
            <person name="Yang D."/>
            <person name="Bader C.D."/>
            <person name="Teijaro C.N."/>
            <person name="Fluegel L."/>
            <person name="Davis C.M."/>
            <person name="Simpson J.R."/>
            <person name="Lauterbach L."/>
            <person name="Steele A.D."/>
            <person name="Gui C."/>
            <person name="Meng S."/>
            <person name="Li G."/>
            <person name="Viehrig K."/>
            <person name="Ye F."/>
            <person name="Su P."/>
            <person name="Kiefer A.F."/>
            <person name="Nichols A."/>
            <person name="Cepeda A.J."/>
            <person name="Yan W."/>
            <person name="Fan B."/>
            <person name="Jiang Y."/>
            <person name="Adhikari A."/>
            <person name="Zheng C.-J."/>
            <person name="Schuster L."/>
            <person name="Cowan T.M."/>
            <person name="Smanski M.J."/>
            <person name="Chevrette M.G."/>
            <person name="De Carvalho L.P.S."/>
            <person name="Shen B."/>
        </authorList>
    </citation>
    <scope>NUCLEOTIDE SEQUENCE [LARGE SCALE GENOMIC DNA]</scope>
    <source>
        <strain evidence="1 2">NPDC019434</strain>
    </source>
</reference>
<dbReference type="Proteomes" id="UP001550535">
    <property type="component" value="Unassembled WGS sequence"/>
</dbReference>
<evidence type="ECO:0000313" key="2">
    <source>
        <dbReference type="Proteomes" id="UP001550535"/>
    </source>
</evidence>
<gene>
    <name evidence="1" type="ORF">ABZ507_17180</name>
</gene>